<accession>A0A1R3HUX1</accession>
<organism evidence="1 2">
    <name type="scientific">Corchorus olitorius</name>
    <dbReference type="NCBI Taxonomy" id="93759"/>
    <lineage>
        <taxon>Eukaryota</taxon>
        <taxon>Viridiplantae</taxon>
        <taxon>Streptophyta</taxon>
        <taxon>Embryophyta</taxon>
        <taxon>Tracheophyta</taxon>
        <taxon>Spermatophyta</taxon>
        <taxon>Magnoliopsida</taxon>
        <taxon>eudicotyledons</taxon>
        <taxon>Gunneridae</taxon>
        <taxon>Pentapetalae</taxon>
        <taxon>rosids</taxon>
        <taxon>malvids</taxon>
        <taxon>Malvales</taxon>
        <taxon>Malvaceae</taxon>
        <taxon>Grewioideae</taxon>
        <taxon>Apeibeae</taxon>
        <taxon>Corchorus</taxon>
    </lineage>
</organism>
<proteinExistence type="predicted"/>
<dbReference type="GO" id="GO:0016301">
    <property type="term" value="F:kinase activity"/>
    <property type="evidence" value="ECO:0007669"/>
    <property type="project" value="UniProtKB-KW"/>
</dbReference>
<keyword evidence="2" id="KW-1185">Reference proteome</keyword>
<reference evidence="2" key="1">
    <citation type="submission" date="2013-09" db="EMBL/GenBank/DDBJ databases">
        <title>Corchorus olitorius genome sequencing.</title>
        <authorList>
            <person name="Alam M."/>
            <person name="Haque M.S."/>
            <person name="Islam M.S."/>
            <person name="Emdad E.M."/>
            <person name="Islam M.M."/>
            <person name="Ahmed B."/>
            <person name="Halim A."/>
            <person name="Hossen Q.M.M."/>
            <person name="Hossain M.Z."/>
            <person name="Ahmed R."/>
            <person name="Khan M.M."/>
            <person name="Islam R."/>
            <person name="Rashid M.M."/>
            <person name="Khan S.A."/>
            <person name="Rahman M.S."/>
            <person name="Alam M."/>
            <person name="Yahiya A.S."/>
            <person name="Khan M.S."/>
            <person name="Azam M.S."/>
            <person name="Haque T."/>
            <person name="Lashkar M.Z.H."/>
            <person name="Akhand A.I."/>
            <person name="Morshed G."/>
            <person name="Roy S."/>
            <person name="Uddin K.S."/>
            <person name="Rabeya T."/>
            <person name="Hossain A.S."/>
            <person name="Chowdhury A."/>
            <person name="Snigdha A.R."/>
            <person name="Mortoza M.S."/>
            <person name="Matin S.A."/>
            <person name="Hoque S.M.E."/>
            <person name="Islam M.K."/>
            <person name="Roy D.K."/>
            <person name="Haider R."/>
            <person name="Moosa M.M."/>
            <person name="Elias S.M."/>
            <person name="Hasan A.M."/>
            <person name="Jahan S."/>
            <person name="Shafiuddin M."/>
            <person name="Mahmood N."/>
            <person name="Shommy N.S."/>
        </authorList>
    </citation>
    <scope>NUCLEOTIDE SEQUENCE [LARGE SCALE GENOMIC DNA]</scope>
    <source>
        <strain evidence="2">cv. O-4</strain>
    </source>
</reference>
<name>A0A1R3HUX1_9ROSI</name>
<keyword evidence="1" id="KW-0808">Transferase</keyword>
<keyword evidence="1" id="KW-0418">Kinase</keyword>
<keyword evidence="1" id="KW-0675">Receptor</keyword>
<sequence>METIIFQVNRREESKVSNGRWYGANQVLTLQVQNGYSSIGWAACGTKLVAEMKRIVPEAMIL</sequence>
<evidence type="ECO:0000313" key="1">
    <source>
        <dbReference type="EMBL" id="OMO74112.1"/>
    </source>
</evidence>
<evidence type="ECO:0000313" key="2">
    <source>
        <dbReference type="Proteomes" id="UP000187203"/>
    </source>
</evidence>
<dbReference type="AlphaFoldDB" id="A0A1R3HUX1"/>
<dbReference type="EMBL" id="AWUE01019365">
    <property type="protein sequence ID" value="OMO74112.1"/>
    <property type="molecule type" value="Genomic_DNA"/>
</dbReference>
<dbReference type="Proteomes" id="UP000187203">
    <property type="component" value="Unassembled WGS sequence"/>
</dbReference>
<comment type="caution">
    <text evidence="1">The sequence shown here is derived from an EMBL/GenBank/DDBJ whole genome shotgun (WGS) entry which is preliminary data.</text>
</comment>
<gene>
    <name evidence="1" type="ORF">COLO4_26724</name>
</gene>
<protein>
    <submittedName>
        <fullName evidence="1">Leucine-rich repeat receptor-like serine/threonine-protein kinase</fullName>
    </submittedName>
</protein>